<evidence type="ECO:0000313" key="11">
    <source>
        <dbReference type="Proteomes" id="UP000270094"/>
    </source>
</evidence>
<gene>
    <name evidence="10" type="ORF">SVUK_LOCUS20355</name>
</gene>
<reference evidence="10 11" key="1">
    <citation type="submission" date="2018-11" db="EMBL/GenBank/DDBJ databases">
        <authorList>
            <consortium name="Pathogen Informatics"/>
        </authorList>
    </citation>
    <scope>NUCLEOTIDE SEQUENCE [LARGE SCALE GENOMIC DNA]</scope>
</reference>
<evidence type="ECO:0000259" key="9">
    <source>
        <dbReference type="PROSITE" id="PS50011"/>
    </source>
</evidence>
<dbReference type="EMBL" id="UYYB01139342">
    <property type="protein sequence ID" value="VDM85357.1"/>
    <property type="molecule type" value="Genomic_DNA"/>
</dbReference>
<keyword evidence="5 7" id="KW-0829">Tyrosine-protein kinase</keyword>
<dbReference type="PANTHER" id="PTHR24418">
    <property type="entry name" value="TYROSINE-PROTEIN KINASE"/>
    <property type="match status" value="1"/>
</dbReference>
<dbReference type="SUPFAM" id="SSF55550">
    <property type="entry name" value="SH2 domain"/>
    <property type="match status" value="1"/>
</dbReference>
<dbReference type="InterPro" id="IPR036860">
    <property type="entry name" value="SH2_dom_sf"/>
</dbReference>
<evidence type="ECO:0000313" key="10">
    <source>
        <dbReference type="EMBL" id="VDM85357.1"/>
    </source>
</evidence>
<dbReference type="InterPro" id="IPR001245">
    <property type="entry name" value="Ser-Thr/Tyr_kinase_cat_dom"/>
</dbReference>
<sequence>PRALVYAEFCPSYRAIVNESSVNGPFRQDVPDLLEKDGDFLLRKEQVKKGLLIAVLSVRCNGAVKHFIINQSDKGEFYIEKLKAKTVEELVQSHLKSGEPLSKASQAVLKRAVPRQDWMLNHEDIVFKESVGQNNAVEEYVGEFVCNNRPRPVFLKTVGISCSREVRSRVMKEARLLRSLQHPNVGEIYGVALHYSPIILVLEYFSKSLHTHLKQNAGRLREEERRRFITETAAGLSYLAENACIHRDISARNCKLNDAL</sequence>
<keyword evidence="1 7" id="KW-0808">Transferase</keyword>
<dbReference type="AlphaFoldDB" id="A0A3P7KAP4"/>
<dbReference type="EC" id="2.7.10.2" evidence="7"/>
<dbReference type="SMART" id="SM00252">
    <property type="entry name" value="SH2"/>
    <property type="match status" value="1"/>
</dbReference>
<dbReference type="InterPro" id="IPR050198">
    <property type="entry name" value="Non-receptor_tyrosine_kinases"/>
</dbReference>
<dbReference type="Proteomes" id="UP000270094">
    <property type="component" value="Unassembled WGS sequence"/>
</dbReference>
<evidence type="ECO:0000256" key="5">
    <source>
        <dbReference type="ARBA" id="ARBA00023137"/>
    </source>
</evidence>
<feature type="domain" description="SH2" evidence="8">
    <location>
        <begin position="12"/>
        <end position="113"/>
    </location>
</feature>
<dbReference type="OrthoDB" id="535945at2759"/>
<dbReference type="Gene3D" id="1.10.510.10">
    <property type="entry name" value="Transferase(Phosphotransferase) domain 1"/>
    <property type="match status" value="1"/>
</dbReference>
<evidence type="ECO:0000256" key="1">
    <source>
        <dbReference type="ARBA" id="ARBA00022679"/>
    </source>
</evidence>
<keyword evidence="2 7" id="KW-0547">Nucleotide-binding</keyword>
<dbReference type="Gene3D" id="3.30.200.20">
    <property type="entry name" value="Phosphorylase Kinase, domain 1"/>
    <property type="match status" value="1"/>
</dbReference>
<dbReference type="InterPro" id="IPR000719">
    <property type="entry name" value="Prot_kinase_dom"/>
</dbReference>
<dbReference type="InterPro" id="IPR011009">
    <property type="entry name" value="Kinase-like_dom_sf"/>
</dbReference>
<dbReference type="SUPFAM" id="SSF56112">
    <property type="entry name" value="Protein kinase-like (PK-like)"/>
    <property type="match status" value="1"/>
</dbReference>
<dbReference type="Gene3D" id="3.30.505.10">
    <property type="entry name" value="SH2 domain"/>
    <property type="match status" value="1"/>
</dbReference>
<evidence type="ECO:0000256" key="2">
    <source>
        <dbReference type="ARBA" id="ARBA00022741"/>
    </source>
</evidence>
<keyword evidence="3 7" id="KW-0418">Kinase</keyword>
<protein>
    <recommendedName>
        <fullName evidence="7">Tyrosine-protein kinase</fullName>
        <ecNumber evidence="7">2.7.10.2</ecNumber>
    </recommendedName>
</protein>
<accession>A0A3P7KAP4</accession>
<evidence type="ECO:0000256" key="7">
    <source>
        <dbReference type="RuleBase" id="RU362096"/>
    </source>
</evidence>
<evidence type="ECO:0000256" key="4">
    <source>
        <dbReference type="ARBA" id="ARBA00022840"/>
    </source>
</evidence>
<dbReference type="GO" id="GO:0005524">
    <property type="term" value="F:ATP binding"/>
    <property type="evidence" value="ECO:0007669"/>
    <property type="project" value="UniProtKB-KW"/>
</dbReference>
<dbReference type="PROSITE" id="PS50001">
    <property type="entry name" value="SH2"/>
    <property type="match status" value="1"/>
</dbReference>
<comment type="similarity">
    <text evidence="7">Belongs to the protein kinase superfamily. Tyr protein kinase family.</text>
</comment>
<dbReference type="PROSITE" id="PS50011">
    <property type="entry name" value="PROTEIN_KINASE_DOM"/>
    <property type="match status" value="1"/>
</dbReference>
<dbReference type="Pfam" id="PF00017">
    <property type="entry name" value="SH2"/>
    <property type="match status" value="1"/>
</dbReference>
<dbReference type="Pfam" id="PF07714">
    <property type="entry name" value="PK_Tyr_Ser-Thr"/>
    <property type="match status" value="1"/>
</dbReference>
<feature type="domain" description="Protein kinase" evidence="9">
    <location>
        <begin position="125"/>
        <end position="260"/>
    </location>
</feature>
<evidence type="ECO:0000259" key="8">
    <source>
        <dbReference type="PROSITE" id="PS50001"/>
    </source>
</evidence>
<organism evidence="10 11">
    <name type="scientific">Strongylus vulgaris</name>
    <name type="common">Blood worm</name>
    <dbReference type="NCBI Taxonomy" id="40348"/>
    <lineage>
        <taxon>Eukaryota</taxon>
        <taxon>Metazoa</taxon>
        <taxon>Ecdysozoa</taxon>
        <taxon>Nematoda</taxon>
        <taxon>Chromadorea</taxon>
        <taxon>Rhabditida</taxon>
        <taxon>Rhabditina</taxon>
        <taxon>Rhabditomorpha</taxon>
        <taxon>Strongyloidea</taxon>
        <taxon>Strongylidae</taxon>
        <taxon>Strongylus</taxon>
    </lineage>
</organism>
<proteinExistence type="inferred from homology"/>
<feature type="non-terminal residue" evidence="10">
    <location>
        <position position="260"/>
    </location>
</feature>
<keyword evidence="4 7" id="KW-0067">ATP-binding</keyword>
<feature type="non-terminal residue" evidence="10">
    <location>
        <position position="1"/>
    </location>
</feature>
<dbReference type="CDD" id="cd10361">
    <property type="entry name" value="SH2_Fps_family"/>
    <property type="match status" value="1"/>
</dbReference>
<name>A0A3P7KAP4_STRVU</name>
<dbReference type="InterPro" id="IPR035849">
    <property type="entry name" value="Fes/Fps/Fer_SH2"/>
</dbReference>
<comment type="catalytic activity">
    <reaction evidence="7">
        <text>L-tyrosyl-[protein] + ATP = O-phospho-L-tyrosyl-[protein] + ADP + H(+)</text>
        <dbReference type="Rhea" id="RHEA:10596"/>
        <dbReference type="Rhea" id="RHEA-COMP:10136"/>
        <dbReference type="Rhea" id="RHEA-COMP:20101"/>
        <dbReference type="ChEBI" id="CHEBI:15378"/>
        <dbReference type="ChEBI" id="CHEBI:30616"/>
        <dbReference type="ChEBI" id="CHEBI:46858"/>
        <dbReference type="ChEBI" id="CHEBI:61978"/>
        <dbReference type="ChEBI" id="CHEBI:456216"/>
        <dbReference type="EC" id="2.7.10.2"/>
    </reaction>
</comment>
<evidence type="ECO:0000256" key="3">
    <source>
        <dbReference type="ARBA" id="ARBA00022777"/>
    </source>
</evidence>
<dbReference type="GO" id="GO:0004715">
    <property type="term" value="F:non-membrane spanning protein tyrosine kinase activity"/>
    <property type="evidence" value="ECO:0007669"/>
    <property type="project" value="UniProtKB-EC"/>
</dbReference>
<keyword evidence="6" id="KW-0727">SH2 domain</keyword>
<keyword evidence="11" id="KW-1185">Reference proteome</keyword>
<dbReference type="InterPro" id="IPR000980">
    <property type="entry name" value="SH2"/>
</dbReference>
<evidence type="ECO:0000256" key="6">
    <source>
        <dbReference type="PROSITE-ProRule" id="PRU00191"/>
    </source>
</evidence>